<name>A0A381U342_9ZZZZ</name>
<dbReference type="EMBL" id="UINC01005368">
    <property type="protein sequence ID" value="SVA20893.1"/>
    <property type="molecule type" value="Genomic_DNA"/>
</dbReference>
<gene>
    <name evidence="1" type="ORF">METZ01_LOCUS73747</name>
</gene>
<evidence type="ECO:0000313" key="1">
    <source>
        <dbReference type="EMBL" id="SVA20893.1"/>
    </source>
</evidence>
<proteinExistence type="predicted"/>
<dbReference type="AlphaFoldDB" id="A0A381U342"/>
<accession>A0A381U342</accession>
<reference evidence="1" key="1">
    <citation type="submission" date="2018-05" db="EMBL/GenBank/DDBJ databases">
        <authorList>
            <person name="Lanie J.A."/>
            <person name="Ng W.-L."/>
            <person name="Kazmierczak K.M."/>
            <person name="Andrzejewski T.M."/>
            <person name="Davidsen T.M."/>
            <person name="Wayne K.J."/>
            <person name="Tettelin H."/>
            <person name="Glass J.I."/>
            <person name="Rusch D."/>
            <person name="Podicherti R."/>
            <person name="Tsui H.-C.T."/>
            <person name="Winkler M.E."/>
        </authorList>
    </citation>
    <scope>NUCLEOTIDE SEQUENCE</scope>
</reference>
<sequence length="47" mass="5224">MLSQPFKLGCNTTVVNGTTDLCHDATDDRWVDPCINQHLFSGHLPKP</sequence>
<organism evidence="1">
    <name type="scientific">marine metagenome</name>
    <dbReference type="NCBI Taxonomy" id="408172"/>
    <lineage>
        <taxon>unclassified sequences</taxon>
        <taxon>metagenomes</taxon>
        <taxon>ecological metagenomes</taxon>
    </lineage>
</organism>
<protein>
    <submittedName>
        <fullName evidence="1">Uncharacterized protein</fullName>
    </submittedName>
</protein>
<feature type="non-terminal residue" evidence="1">
    <location>
        <position position="47"/>
    </location>
</feature>